<feature type="domain" description="Rv2993c-like N-terminal" evidence="4">
    <location>
        <begin position="1"/>
        <end position="50"/>
    </location>
</feature>
<dbReference type="InterPro" id="IPR036663">
    <property type="entry name" value="Fumarylacetoacetase_C_sf"/>
</dbReference>
<dbReference type="GO" id="GO:0044281">
    <property type="term" value="P:small molecule metabolic process"/>
    <property type="evidence" value="ECO:0007669"/>
    <property type="project" value="UniProtKB-ARBA"/>
</dbReference>
<dbReference type="Gene3D" id="3.90.850.10">
    <property type="entry name" value="Fumarylacetoacetase-like, C-terminal domain"/>
    <property type="match status" value="1"/>
</dbReference>
<keyword evidence="2" id="KW-0479">Metal-binding</keyword>
<evidence type="ECO:0000313" key="6">
    <source>
        <dbReference type="Proteomes" id="UP000192527"/>
    </source>
</evidence>
<evidence type="ECO:0000256" key="1">
    <source>
        <dbReference type="ARBA" id="ARBA00010211"/>
    </source>
</evidence>
<feature type="domain" description="Fumarylacetoacetase-like C-terminal" evidence="3">
    <location>
        <begin position="55"/>
        <end position="248"/>
    </location>
</feature>
<dbReference type="PANTHER" id="PTHR42796">
    <property type="entry name" value="FUMARYLACETOACETATE HYDROLASE DOMAIN-CONTAINING PROTEIN 2A-RELATED"/>
    <property type="match status" value="1"/>
</dbReference>
<dbReference type="RefSeq" id="WP_085030997.1">
    <property type="nucleotide sequence ID" value="NZ_CP020772.1"/>
</dbReference>
<protein>
    <submittedName>
        <fullName evidence="5">Ureidoglycolate lyase</fullName>
    </submittedName>
</protein>
<dbReference type="STRING" id="402384.HM131_17595"/>
<dbReference type="PANTHER" id="PTHR42796:SF4">
    <property type="entry name" value="FUMARYLACETOACETATE HYDROLASE DOMAIN-CONTAINING PROTEIN 2A"/>
    <property type="match status" value="1"/>
</dbReference>
<dbReference type="EMBL" id="CP020772">
    <property type="protein sequence ID" value="ARI78538.1"/>
    <property type="molecule type" value="Genomic_DNA"/>
</dbReference>
<dbReference type="InterPro" id="IPR018833">
    <property type="entry name" value="Rv2993c-like_N"/>
</dbReference>
<proteinExistence type="inferred from homology"/>
<keyword evidence="6" id="KW-1185">Reference proteome</keyword>
<dbReference type="KEGG" id="hmn:HM131_17595"/>
<gene>
    <name evidence="5" type="ORF">HM131_17595</name>
</gene>
<evidence type="ECO:0000259" key="3">
    <source>
        <dbReference type="Pfam" id="PF01557"/>
    </source>
</evidence>
<dbReference type="Proteomes" id="UP000192527">
    <property type="component" value="Chromosome"/>
</dbReference>
<dbReference type="Pfam" id="PF10370">
    <property type="entry name" value="Rv2993c-like_N"/>
    <property type="match status" value="1"/>
</dbReference>
<dbReference type="Pfam" id="PF01557">
    <property type="entry name" value="FAA_hydrolase"/>
    <property type="match status" value="1"/>
</dbReference>
<dbReference type="Gene3D" id="2.30.30.370">
    <property type="entry name" value="FAH"/>
    <property type="match status" value="1"/>
</dbReference>
<keyword evidence="5" id="KW-0456">Lyase</keyword>
<dbReference type="GO" id="GO:0046872">
    <property type="term" value="F:metal ion binding"/>
    <property type="evidence" value="ECO:0007669"/>
    <property type="project" value="UniProtKB-KW"/>
</dbReference>
<organism evidence="5 6">
    <name type="scientific">Halobacillus mangrovi</name>
    <dbReference type="NCBI Taxonomy" id="402384"/>
    <lineage>
        <taxon>Bacteria</taxon>
        <taxon>Bacillati</taxon>
        <taxon>Bacillota</taxon>
        <taxon>Bacilli</taxon>
        <taxon>Bacillales</taxon>
        <taxon>Bacillaceae</taxon>
        <taxon>Halobacillus</taxon>
    </lineage>
</organism>
<dbReference type="InterPro" id="IPR051121">
    <property type="entry name" value="FAH"/>
</dbReference>
<evidence type="ECO:0000313" key="5">
    <source>
        <dbReference type="EMBL" id="ARI78538.1"/>
    </source>
</evidence>
<evidence type="ECO:0000256" key="2">
    <source>
        <dbReference type="ARBA" id="ARBA00022723"/>
    </source>
</evidence>
<comment type="similarity">
    <text evidence="1">Belongs to the FAH family.</text>
</comment>
<name>A0A1W5ZYY6_9BACI</name>
<dbReference type="GO" id="GO:0016829">
    <property type="term" value="F:lyase activity"/>
    <property type="evidence" value="ECO:0007669"/>
    <property type="project" value="UniProtKB-KW"/>
</dbReference>
<evidence type="ECO:0000259" key="4">
    <source>
        <dbReference type="Pfam" id="PF10370"/>
    </source>
</evidence>
<reference evidence="5 6" key="1">
    <citation type="submission" date="2017-04" db="EMBL/GenBank/DDBJ databases">
        <title>The whole genome sequencing and assembly of Halobacillus mangrovi strain.</title>
        <authorList>
            <person name="Lee S.-J."/>
            <person name="Park M.-K."/>
            <person name="Kim J.-Y."/>
            <person name="Lee Y.-J."/>
            <person name="Yi H."/>
            <person name="Bahn Y.-S."/>
            <person name="Kim J.F."/>
            <person name="Lee D.-W."/>
        </authorList>
    </citation>
    <scope>NUCLEOTIDE SEQUENCE [LARGE SCALE GENOMIC DNA]</scope>
    <source>
        <strain evidence="5 6">KTB 131</strain>
    </source>
</reference>
<sequence>MKFTRFTHKGEIHYGVVTGDDISVIEGDLYEDWSYSGEVLPLEQVQLLAPVEPSKIIGIGANYVGSTEERPEELPEIPVFFFKPSSSMIGPEAEIIIPDLVGEVKFESELAVVIGKETRNVAEEDVLDHIFGYTIGNDVTAPQFFHEDGHWTVGKSFDTFTPIGPYIETELDPSQVSVKADINGVETQNSPTNLMIVPLAHMVSYLSKVMTLEPGDVILTGSPLGAHFVKNQDVIECKIDEIGTLRNRTIKSSVSVES</sequence>
<dbReference type="SUPFAM" id="SSF56529">
    <property type="entry name" value="FAH"/>
    <property type="match status" value="1"/>
</dbReference>
<dbReference type="AlphaFoldDB" id="A0A1W5ZYY6"/>
<dbReference type="InterPro" id="IPR011234">
    <property type="entry name" value="Fumarylacetoacetase-like_C"/>
</dbReference>
<dbReference type="OrthoDB" id="9805307at2"/>
<accession>A0A1W5ZYY6</accession>